<dbReference type="AlphaFoldDB" id="A0A6T8PH43"/>
<dbReference type="GO" id="GO:0051082">
    <property type="term" value="F:unfolded protein binding"/>
    <property type="evidence" value="ECO:0007669"/>
    <property type="project" value="TreeGrafter"/>
</dbReference>
<proteinExistence type="inferred from homology"/>
<reference evidence="3" key="1">
    <citation type="submission" date="2021-01" db="EMBL/GenBank/DDBJ databases">
        <authorList>
            <person name="Corre E."/>
            <person name="Pelletier E."/>
            <person name="Niang G."/>
            <person name="Scheremetjew M."/>
            <person name="Finn R."/>
            <person name="Kale V."/>
            <person name="Holt S."/>
            <person name="Cochrane G."/>
            <person name="Meng A."/>
            <person name="Brown T."/>
            <person name="Cohen L."/>
        </authorList>
    </citation>
    <scope>NUCLEOTIDE SEQUENCE</scope>
    <source>
        <strain evidence="3">CCMP441</strain>
        <strain evidence="4">CCMP644</strain>
    </source>
</reference>
<dbReference type="SUPFAM" id="SSF49785">
    <property type="entry name" value="Galactose-binding domain-like"/>
    <property type="match status" value="1"/>
</dbReference>
<evidence type="ECO:0000259" key="2">
    <source>
        <dbReference type="Pfam" id="PF08547"/>
    </source>
</evidence>
<organism evidence="3">
    <name type="scientific">Hemiselmis andersenii</name>
    <name type="common">Cryptophyte alga</name>
    <dbReference type="NCBI Taxonomy" id="464988"/>
    <lineage>
        <taxon>Eukaryota</taxon>
        <taxon>Cryptophyceae</taxon>
        <taxon>Cryptomonadales</taxon>
        <taxon>Hemiselmidaceae</taxon>
        <taxon>Hemiselmis</taxon>
    </lineage>
</organism>
<sequence>MSSSAPNGGSAAAARLSTGGTHDLTTLEGILAEAVQRGAPLFNQGDARGCVSAYTQAANDCLSLRPSNQQQVARLEAGLREAGASVSDNDAAWALRRMIDDVSAVERGERQTRGAKAMISDAIAIGVPQYNAGDHTACYNTYKQCVTSLVERLMDGRDGIKPHIASSIKRELQNALTDAEGSDQGVGMDVRAWKLRKAMDKALEQLDNTTGILQPKAPIFHFENDTQEWVEVSDRVMGGVSVGSFAIQGGIATFSGQLSTDNNGGFASVRSPNLGRNLPDCKGIAITCKGDGNRYKIQCRTHGSSDGLVYQADFVPESSGFSTVSIPLQKFNPTFRGSVVPNAVALTGCTIKSVGLITSKLSDVGHKNPEFKVGPFSLEVKKIETY</sequence>
<name>A0A6T8PH43_HEMAN</name>
<dbReference type="InterPro" id="IPR013857">
    <property type="entry name" value="NADH-UbQ_OxRdtase-assoc_prot30"/>
</dbReference>
<dbReference type="InterPro" id="IPR008979">
    <property type="entry name" value="Galactose-bd-like_sf"/>
</dbReference>
<dbReference type="EMBL" id="HBFK01037805">
    <property type="protein sequence ID" value="CAD8756389.1"/>
    <property type="molecule type" value="Transcribed_RNA"/>
</dbReference>
<dbReference type="PANTHER" id="PTHR13194:SF19">
    <property type="entry name" value="NAD(P)-BINDING ROSSMANN-FOLD SUPERFAMILY PROTEIN"/>
    <property type="match status" value="1"/>
</dbReference>
<protein>
    <recommendedName>
        <fullName evidence="2">NADH:ubiquinone oxidoreductase intermediate-associated protein 30 domain-containing protein</fullName>
    </recommendedName>
</protein>
<evidence type="ECO:0000313" key="4">
    <source>
        <dbReference type="EMBL" id="CAD8968055.1"/>
    </source>
</evidence>
<dbReference type="EMBL" id="HBFX01031582">
    <property type="protein sequence ID" value="CAD8968055.1"/>
    <property type="molecule type" value="Transcribed_RNA"/>
</dbReference>
<evidence type="ECO:0000256" key="1">
    <source>
        <dbReference type="ARBA" id="ARBA00007884"/>
    </source>
</evidence>
<dbReference type="InterPro" id="IPR039131">
    <property type="entry name" value="NDUFAF1"/>
</dbReference>
<feature type="domain" description="NADH:ubiquinone oxidoreductase intermediate-associated protein 30" evidence="2">
    <location>
        <begin position="221"/>
        <end position="380"/>
    </location>
</feature>
<accession>A0A6T8PH43</accession>
<gene>
    <name evidence="4" type="ORF">HAND00432_LOCUS19049</name>
    <name evidence="3" type="ORF">HAND1043_LOCUS22898</name>
</gene>
<dbReference type="PANTHER" id="PTHR13194">
    <property type="entry name" value="COMPLEX I INTERMEDIATE-ASSOCIATED PROTEIN 30"/>
    <property type="match status" value="1"/>
</dbReference>
<evidence type="ECO:0000313" key="3">
    <source>
        <dbReference type="EMBL" id="CAD8756389.1"/>
    </source>
</evidence>
<comment type="similarity">
    <text evidence="1">Belongs to the CIA30 family.</text>
</comment>
<dbReference type="Pfam" id="PF08547">
    <property type="entry name" value="CIA30"/>
    <property type="match status" value="1"/>
</dbReference>
<dbReference type="GO" id="GO:0010257">
    <property type="term" value="P:NADH dehydrogenase complex assembly"/>
    <property type="evidence" value="ECO:0007669"/>
    <property type="project" value="TreeGrafter"/>
</dbReference>